<evidence type="ECO:0000313" key="3">
    <source>
        <dbReference type="EMBL" id="MDQ0190227.1"/>
    </source>
</evidence>
<name>A0ABT9XIU4_9BACL</name>
<dbReference type="SMART" id="SM00382">
    <property type="entry name" value="AAA"/>
    <property type="match status" value="1"/>
</dbReference>
<organism evidence="3 4">
    <name type="scientific">Alicyclobacillus cycloheptanicus</name>
    <dbReference type="NCBI Taxonomy" id="1457"/>
    <lineage>
        <taxon>Bacteria</taxon>
        <taxon>Bacillati</taxon>
        <taxon>Bacillota</taxon>
        <taxon>Bacilli</taxon>
        <taxon>Bacillales</taxon>
        <taxon>Alicyclobacillaceae</taxon>
        <taxon>Alicyclobacillus</taxon>
    </lineage>
</organism>
<dbReference type="PRINTS" id="PR00300">
    <property type="entry name" value="CLPPROTEASEA"/>
</dbReference>
<evidence type="ECO:0000313" key="4">
    <source>
        <dbReference type="Proteomes" id="UP001232973"/>
    </source>
</evidence>
<dbReference type="RefSeq" id="WP_307016258.1">
    <property type="nucleotide sequence ID" value="NZ_JAUANV010000017.1"/>
</dbReference>
<evidence type="ECO:0000259" key="2">
    <source>
        <dbReference type="SMART" id="SM00382"/>
    </source>
</evidence>
<dbReference type="InterPro" id="IPR050764">
    <property type="entry name" value="CbbQ/NirQ/NorQ/GpvN"/>
</dbReference>
<dbReference type="Pfam" id="PF07728">
    <property type="entry name" value="AAA_5"/>
    <property type="match status" value="1"/>
</dbReference>
<dbReference type="EMBL" id="JAUSTP010000016">
    <property type="protein sequence ID" value="MDQ0190227.1"/>
    <property type="molecule type" value="Genomic_DNA"/>
</dbReference>
<dbReference type="InterPro" id="IPR001270">
    <property type="entry name" value="ClpA/B"/>
</dbReference>
<dbReference type="Gene3D" id="3.40.50.300">
    <property type="entry name" value="P-loop containing nucleotide triphosphate hydrolases"/>
    <property type="match status" value="1"/>
</dbReference>
<gene>
    <name evidence="3" type="ORF">J2S03_002091</name>
</gene>
<comment type="caution">
    <text evidence="3">The sequence shown here is derived from an EMBL/GenBank/DDBJ whole genome shotgun (WGS) entry which is preliminary data.</text>
</comment>
<proteinExistence type="inferred from homology"/>
<comment type="similarity">
    <text evidence="1">Belongs to the CbbQ/NirQ/NorQ/GpvN family.</text>
</comment>
<accession>A0ABT9XIU4</accession>
<sequence>MLKDDRTTYTQNRTSTTVELETAEAWAAALAEAGYLADDGMTAMVQLAVTLQRPLLLEGPAGVGKTALAQALAKVLDRDLIRLQCFEGLDAAQALYDWNYHRQLADVTANRTADVFTEAYILPRPLLRALMSARGAVLLIDEVDRADEAFEALLLEYLAEHQISIPEWRTVTARVTPVTILTSNRTRPLSDALRRRSLYHRVSWPDVDRETAVVKLHVPNLDVGRIVKVVAAVQRLRSFDLLKPPGLSETIDWARALEASDAADWSEAWVRRTLGCAVKDAIDMEAVLLRIRELVEDT</sequence>
<evidence type="ECO:0000256" key="1">
    <source>
        <dbReference type="ARBA" id="ARBA00009417"/>
    </source>
</evidence>
<feature type="domain" description="AAA+ ATPase" evidence="2">
    <location>
        <begin position="51"/>
        <end position="208"/>
    </location>
</feature>
<reference evidence="3 4" key="1">
    <citation type="submission" date="2023-07" db="EMBL/GenBank/DDBJ databases">
        <title>Genomic Encyclopedia of Type Strains, Phase IV (KMG-IV): sequencing the most valuable type-strain genomes for metagenomic binning, comparative biology and taxonomic classification.</title>
        <authorList>
            <person name="Goeker M."/>
        </authorList>
    </citation>
    <scope>NUCLEOTIDE SEQUENCE [LARGE SCALE GENOMIC DNA]</scope>
    <source>
        <strain evidence="3 4">DSM 4006</strain>
    </source>
</reference>
<dbReference type="PANTHER" id="PTHR42759:SF1">
    <property type="entry name" value="MAGNESIUM-CHELATASE SUBUNIT CHLD"/>
    <property type="match status" value="1"/>
</dbReference>
<dbReference type="Proteomes" id="UP001232973">
    <property type="component" value="Unassembled WGS sequence"/>
</dbReference>
<dbReference type="InterPro" id="IPR011704">
    <property type="entry name" value="ATPase_dyneun-rel_AAA"/>
</dbReference>
<dbReference type="CDD" id="cd00009">
    <property type="entry name" value="AAA"/>
    <property type="match status" value="1"/>
</dbReference>
<dbReference type="InterPro" id="IPR027417">
    <property type="entry name" value="P-loop_NTPase"/>
</dbReference>
<dbReference type="SUPFAM" id="SSF52540">
    <property type="entry name" value="P-loop containing nucleoside triphosphate hydrolases"/>
    <property type="match status" value="1"/>
</dbReference>
<dbReference type="InterPro" id="IPR003593">
    <property type="entry name" value="AAA+_ATPase"/>
</dbReference>
<keyword evidence="4" id="KW-1185">Reference proteome</keyword>
<protein>
    <submittedName>
        <fullName evidence="3">MoxR-like ATPase</fullName>
    </submittedName>
</protein>
<dbReference type="PANTHER" id="PTHR42759">
    <property type="entry name" value="MOXR FAMILY PROTEIN"/>
    <property type="match status" value="1"/>
</dbReference>